<reference evidence="1 2" key="1">
    <citation type="submission" date="2014-07" db="EMBL/GenBank/DDBJ databases">
        <title>Draft Genome Sequence of Gephyronic Acid Producer, Cystobacter violaceus Strain Cb vi76.</title>
        <authorList>
            <person name="Stevens D.C."/>
            <person name="Young J."/>
            <person name="Carmichael R."/>
            <person name="Tan J."/>
            <person name="Taylor R.E."/>
        </authorList>
    </citation>
    <scope>NUCLEOTIDE SEQUENCE [LARGE SCALE GENOMIC DNA]</scope>
    <source>
        <strain evidence="1 2">Cb vi76</strain>
    </source>
</reference>
<proteinExistence type="predicted"/>
<sequence length="173" mass="20409">MKDGPLRRVIKRLALVRYTLDLGFTRLVLRARGEPRYRLKGSCNGCGRCCETPVIPVSRPVFFLRSLRWLTLTWHRVVNGFEFVSDDRRLKLFVFRCTHYDPVTKQCDSYDSRPGMCRDYPRNLVYEALPEFFPECGYSASYKKSEQMRQALLKAHLPPEKYAELVRKLHLEE</sequence>
<name>A0A084SR22_9BACT</name>
<dbReference type="Proteomes" id="UP000028547">
    <property type="component" value="Unassembled WGS sequence"/>
</dbReference>
<gene>
    <name evidence="1" type="ORF">Q664_25425</name>
</gene>
<evidence type="ECO:0008006" key="3">
    <source>
        <dbReference type="Google" id="ProtNLM"/>
    </source>
</evidence>
<evidence type="ECO:0000313" key="1">
    <source>
        <dbReference type="EMBL" id="KFA90907.1"/>
    </source>
</evidence>
<dbReference type="InterPro" id="IPR005358">
    <property type="entry name" value="Puta_zinc/iron-chelating_dom"/>
</dbReference>
<dbReference type="AlphaFoldDB" id="A0A084SR22"/>
<dbReference type="EMBL" id="JPMI01000168">
    <property type="protein sequence ID" value="KFA90907.1"/>
    <property type="molecule type" value="Genomic_DNA"/>
</dbReference>
<comment type="caution">
    <text evidence="1">The sequence shown here is derived from an EMBL/GenBank/DDBJ whole genome shotgun (WGS) entry which is preliminary data.</text>
</comment>
<evidence type="ECO:0000313" key="2">
    <source>
        <dbReference type="Proteomes" id="UP000028547"/>
    </source>
</evidence>
<organism evidence="1 2">
    <name type="scientific">Archangium violaceum Cb vi76</name>
    <dbReference type="NCBI Taxonomy" id="1406225"/>
    <lineage>
        <taxon>Bacteria</taxon>
        <taxon>Pseudomonadati</taxon>
        <taxon>Myxococcota</taxon>
        <taxon>Myxococcia</taxon>
        <taxon>Myxococcales</taxon>
        <taxon>Cystobacterineae</taxon>
        <taxon>Archangiaceae</taxon>
        <taxon>Archangium</taxon>
    </lineage>
</organism>
<protein>
    <recommendedName>
        <fullName evidence="3">YkgJ family cysteine cluster protein</fullName>
    </recommendedName>
</protein>
<dbReference type="Pfam" id="PF03692">
    <property type="entry name" value="CxxCxxCC"/>
    <property type="match status" value="1"/>
</dbReference>
<accession>A0A084SR22</accession>
<dbReference type="RefSeq" id="WP_043400597.1">
    <property type="nucleotide sequence ID" value="NZ_JPMI01000168.1"/>
</dbReference>